<dbReference type="InterPro" id="IPR002213">
    <property type="entry name" value="UDP_glucos_trans"/>
</dbReference>
<evidence type="ECO:0000256" key="5">
    <source>
        <dbReference type="ARBA" id="ARBA00023229"/>
    </source>
</evidence>
<dbReference type="GO" id="GO:0008299">
    <property type="term" value="P:isoprenoid biosynthetic process"/>
    <property type="evidence" value="ECO:0007669"/>
    <property type="project" value="UniProtKB-KW"/>
</dbReference>
<reference evidence="6" key="1">
    <citation type="submission" date="2023-02" db="EMBL/GenBank/DDBJ databases">
        <title>Genome of toxic invasive species Heracleum sosnowskyi carries increased number of genes despite the absence of recent whole-genome duplications.</title>
        <authorList>
            <person name="Schelkunov M."/>
            <person name="Shtratnikova V."/>
            <person name="Makarenko M."/>
            <person name="Klepikova A."/>
            <person name="Omelchenko D."/>
            <person name="Novikova G."/>
            <person name="Obukhova E."/>
            <person name="Bogdanov V."/>
            <person name="Penin A."/>
            <person name="Logacheva M."/>
        </authorList>
    </citation>
    <scope>NUCLEOTIDE SEQUENCE</scope>
    <source>
        <strain evidence="6">Hsosn_3</strain>
        <tissue evidence="6">Leaf</tissue>
    </source>
</reference>
<dbReference type="Proteomes" id="UP001237642">
    <property type="component" value="Unassembled WGS sequence"/>
</dbReference>
<keyword evidence="4" id="KW-0808">Transferase</keyword>
<dbReference type="Gene3D" id="3.40.50.2000">
    <property type="entry name" value="Glycogen Phosphorylase B"/>
    <property type="match status" value="2"/>
</dbReference>
<keyword evidence="5" id="KW-0414">Isoprene biosynthesis</keyword>
<evidence type="ECO:0000256" key="3">
    <source>
        <dbReference type="ARBA" id="ARBA00022676"/>
    </source>
</evidence>
<sequence>MEKNKVLHIVMFPWLAIGHLRPFLLLSEILAQKGHKISFVSTPRNIQRLPKIPSNLVHLIDLVTFALPQVENLSPHEESSMDIPNSKAQFLKIAFDLLKSDLLTFLENTRPKPDWILYDYASYWLPSLASELGISTAYLCLFSAAFMAFLGPPSFLISGEDGRSKGEDYTVVPKWVPFQSDVAYRLHEIMKNVDGESGNESGTSDSVRFGLSLAECDLVLIRTSIEFEPEWFHLVCELYKKPVVPVGLLPPCDNKTEFNDDDDESGYIREWLDKQKVSSVVYVALGSEAVLSQEELSKLAHALERSELPFFWVLREPPWLGNGSQLQLLPDGFIERIKSRGIVHVGWVPQVKILSHSAVGGFLTHCGWNSVIEALGCGRVLILFPVMNDQGINARILKGKKVGFEIPRDEKDGTFTVESVADLLRMAMVSQEGESVRSNAKEMMRLFGNGIRNDKYIENLVSQLENIRASHF</sequence>
<accession>A0AAD8HLT5</accession>
<gene>
    <name evidence="6" type="ORF">POM88_035103</name>
</gene>
<protein>
    <submittedName>
        <fullName evidence="6">UDP-glycosyltransferase 91C1</fullName>
    </submittedName>
</protein>
<dbReference type="FunFam" id="3.40.50.2000:FF:000037">
    <property type="entry name" value="Glycosyltransferase"/>
    <property type="match status" value="1"/>
</dbReference>
<dbReference type="EMBL" id="JAUIZM010000008">
    <property type="protein sequence ID" value="KAK1369011.1"/>
    <property type="molecule type" value="Genomic_DNA"/>
</dbReference>
<evidence type="ECO:0000256" key="2">
    <source>
        <dbReference type="ARBA" id="ARBA00009995"/>
    </source>
</evidence>
<dbReference type="FunFam" id="3.40.50.2000:FF:000088">
    <property type="entry name" value="Glycosyltransferase"/>
    <property type="match status" value="1"/>
</dbReference>
<dbReference type="CDD" id="cd03784">
    <property type="entry name" value="GT1_Gtf-like"/>
    <property type="match status" value="1"/>
</dbReference>
<proteinExistence type="inferred from homology"/>
<dbReference type="AlphaFoldDB" id="A0AAD8HLT5"/>
<name>A0AAD8HLT5_9APIA</name>
<keyword evidence="3" id="KW-0328">Glycosyltransferase</keyword>
<dbReference type="GO" id="GO:0035251">
    <property type="term" value="F:UDP-glucosyltransferase activity"/>
    <property type="evidence" value="ECO:0007669"/>
    <property type="project" value="InterPro"/>
</dbReference>
<evidence type="ECO:0000313" key="6">
    <source>
        <dbReference type="EMBL" id="KAK1369011.1"/>
    </source>
</evidence>
<comment type="similarity">
    <text evidence="2">Belongs to the UDP-glycosyltransferase family.</text>
</comment>
<dbReference type="SUPFAM" id="SSF53756">
    <property type="entry name" value="UDP-Glycosyltransferase/glycogen phosphorylase"/>
    <property type="match status" value="1"/>
</dbReference>
<dbReference type="InterPro" id="IPR050481">
    <property type="entry name" value="UDP-glycosyltransf_plant"/>
</dbReference>
<keyword evidence="7" id="KW-1185">Reference proteome</keyword>
<organism evidence="6 7">
    <name type="scientific">Heracleum sosnowskyi</name>
    <dbReference type="NCBI Taxonomy" id="360622"/>
    <lineage>
        <taxon>Eukaryota</taxon>
        <taxon>Viridiplantae</taxon>
        <taxon>Streptophyta</taxon>
        <taxon>Embryophyta</taxon>
        <taxon>Tracheophyta</taxon>
        <taxon>Spermatophyta</taxon>
        <taxon>Magnoliopsida</taxon>
        <taxon>eudicotyledons</taxon>
        <taxon>Gunneridae</taxon>
        <taxon>Pentapetalae</taxon>
        <taxon>asterids</taxon>
        <taxon>campanulids</taxon>
        <taxon>Apiales</taxon>
        <taxon>Apiaceae</taxon>
        <taxon>Apioideae</taxon>
        <taxon>apioid superclade</taxon>
        <taxon>Tordylieae</taxon>
        <taxon>Tordyliinae</taxon>
        <taxon>Heracleum</taxon>
    </lineage>
</organism>
<evidence type="ECO:0000256" key="4">
    <source>
        <dbReference type="ARBA" id="ARBA00022679"/>
    </source>
</evidence>
<comment type="caution">
    <text evidence="6">The sequence shown here is derived from an EMBL/GenBank/DDBJ whole genome shotgun (WGS) entry which is preliminary data.</text>
</comment>
<dbReference type="PANTHER" id="PTHR48049">
    <property type="entry name" value="GLYCOSYLTRANSFERASE"/>
    <property type="match status" value="1"/>
</dbReference>
<comment type="pathway">
    <text evidence="1">Secondary metabolite biosynthesis; terpenoid biosynthesis.</text>
</comment>
<evidence type="ECO:0000313" key="7">
    <source>
        <dbReference type="Proteomes" id="UP001237642"/>
    </source>
</evidence>
<dbReference type="PANTHER" id="PTHR48049:SF138">
    <property type="entry name" value="UDP-GLYCOSYLTRANSFERASE 91C1"/>
    <property type="match status" value="1"/>
</dbReference>
<reference evidence="6" key="2">
    <citation type="submission" date="2023-05" db="EMBL/GenBank/DDBJ databases">
        <authorList>
            <person name="Schelkunov M.I."/>
        </authorList>
    </citation>
    <scope>NUCLEOTIDE SEQUENCE</scope>
    <source>
        <strain evidence="6">Hsosn_3</strain>
        <tissue evidence="6">Leaf</tissue>
    </source>
</reference>
<evidence type="ECO:0000256" key="1">
    <source>
        <dbReference type="ARBA" id="ARBA00004721"/>
    </source>
</evidence>
<dbReference type="Pfam" id="PF00201">
    <property type="entry name" value="UDPGT"/>
    <property type="match status" value="1"/>
</dbReference>